<gene>
    <name evidence="1" type="ORF">PISMIDRAFT_115243</name>
</gene>
<evidence type="ECO:0000313" key="1">
    <source>
        <dbReference type="EMBL" id="KIK15363.1"/>
    </source>
</evidence>
<dbReference type="STRING" id="765257.A0A0C9Z5V7"/>
<accession>A0A0C9Z5V7</accession>
<dbReference type="InterPro" id="IPR043502">
    <property type="entry name" value="DNA/RNA_pol_sf"/>
</dbReference>
<dbReference type="PANTHER" id="PTHR11439">
    <property type="entry name" value="GAG-POL-RELATED RETROTRANSPOSON"/>
    <property type="match status" value="1"/>
</dbReference>
<keyword evidence="2" id="KW-1185">Reference proteome</keyword>
<dbReference type="Proteomes" id="UP000054018">
    <property type="component" value="Unassembled WGS sequence"/>
</dbReference>
<dbReference type="OrthoDB" id="2685291at2759"/>
<organism evidence="1 2">
    <name type="scientific">Pisolithus microcarpus 441</name>
    <dbReference type="NCBI Taxonomy" id="765257"/>
    <lineage>
        <taxon>Eukaryota</taxon>
        <taxon>Fungi</taxon>
        <taxon>Dikarya</taxon>
        <taxon>Basidiomycota</taxon>
        <taxon>Agaricomycotina</taxon>
        <taxon>Agaricomycetes</taxon>
        <taxon>Agaricomycetidae</taxon>
        <taxon>Boletales</taxon>
        <taxon>Sclerodermatineae</taxon>
        <taxon>Pisolithaceae</taxon>
        <taxon>Pisolithus</taxon>
    </lineage>
</organism>
<reference evidence="1 2" key="1">
    <citation type="submission" date="2014-04" db="EMBL/GenBank/DDBJ databases">
        <authorList>
            <consortium name="DOE Joint Genome Institute"/>
            <person name="Kuo A."/>
            <person name="Kohler A."/>
            <person name="Costa M.D."/>
            <person name="Nagy L.G."/>
            <person name="Floudas D."/>
            <person name="Copeland A."/>
            <person name="Barry K.W."/>
            <person name="Cichocki N."/>
            <person name="Veneault-Fourrey C."/>
            <person name="LaButti K."/>
            <person name="Lindquist E.A."/>
            <person name="Lipzen A."/>
            <person name="Lundell T."/>
            <person name="Morin E."/>
            <person name="Murat C."/>
            <person name="Sun H."/>
            <person name="Tunlid A."/>
            <person name="Henrissat B."/>
            <person name="Grigoriev I.V."/>
            <person name="Hibbett D.S."/>
            <person name="Martin F."/>
            <person name="Nordberg H.P."/>
            <person name="Cantor M.N."/>
            <person name="Hua S.X."/>
        </authorList>
    </citation>
    <scope>NUCLEOTIDE SEQUENCE [LARGE SCALE GENOMIC DNA]</scope>
    <source>
        <strain evidence="1 2">441</strain>
    </source>
</reference>
<proteinExistence type="predicted"/>
<name>A0A0C9Z5V7_9AGAM</name>
<dbReference type="AlphaFoldDB" id="A0A0C9Z5V7"/>
<dbReference type="HOGENOM" id="CLU_001650_6_0_1"/>
<dbReference type="EMBL" id="KN833893">
    <property type="protein sequence ID" value="KIK15363.1"/>
    <property type="molecule type" value="Genomic_DNA"/>
</dbReference>
<protein>
    <submittedName>
        <fullName evidence="1">Uncharacterized protein</fullName>
    </submittedName>
</protein>
<evidence type="ECO:0000313" key="2">
    <source>
        <dbReference type="Proteomes" id="UP000054018"/>
    </source>
</evidence>
<reference evidence="2" key="2">
    <citation type="submission" date="2015-01" db="EMBL/GenBank/DDBJ databases">
        <title>Evolutionary Origins and Diversification of the Mycorrhizal Mutualists.</title>
        <authorList>
            <consortium name="DOE Joint Genome Institute"/>
            <consortium name="Mycorrhizal Genomics Consortium"/>
            <person name="Kohler A."/>
            <person name="Kuo A."/>
            <person name="Nagy L.G."/>
            <person name="Floudas D."/>
            <person name="Copeland A."/>
            <person name="Barry K.W."/>
            <person name="Cichocki N."/>
            <person name="Veneault-Fourrey C."/>
            <person name="LaButti K."/>
            <person name="Lindquist E.A."/>
            <person name="Lipzen A."/>
            <person name="Lundell T."/>
            <person name="Morin E."/>
            <person name="Murat C."/>
            <person name="Riley R."/>
            <person name="Ohm R."/>
            <person name="Sun H."/>
            <person name="Tunlid A."/>
            <person name="Henrissat B."/>
            <person name="Grigoriev I.V."/>
            <person name="Hibbett D.S."/>
            <person name="Martin F."/>
        </authorList>
    </citation>
    <scope>NUCLEOTIDE SEQUENCE [LARGE SCALE GENOMIC DNA]</scope>
    <source>
        <strain evidence="2">441</strain>
    </source>
</reference>
<dbReference type="PANTHER" id="PTHR11439:SF483">
    <property type="entry name" value="PEPTIDE SYNTHASE GLIP-LIKE, PUTATIVE (AFU_ORTHOLOGUE AFUA_3G12920)-RELATED"/>
    <property type="match status" value="1"/>
</dbReference>
<dbReference type="SUPFAM" id="SSF56672">
    <property type="entry name" value="DNA/RNA polymerases"/>
    <property type="match status" value="1"/>
</dbReference>
<sequence>MQDGHSVGTLIKQNLKLKKLDKSESDLAQYQSALGALMYAMLATHPNIAFTVGALSRHAATPGNKHMIALKQVYRYLCDTVDFHLRYTTASETTPIRYVDADWAADINDCHSITGYVFTICGGAVSWSSKKQSSVALSSTEAEYMAISTAAKEAVWICTLLREIDSVTQNDPTSLHVDNQSVISLTSNAMFHDHMKHISIHHHFIQEKIELGDVSVTYLSTNEQVADILTKGLSREKHTHFSMGMGIFTS</sequence>
<dbReference type="CDD" id="cd09272">
    <property type="entry name" value="RNase_HI_RT_Ty1"/>
    <property type="match status" value="1"/>
</dbReference>